<dbReference type="EMBL" id="CP039350">
    <property type="protein sequence ID" value="QCD97500.1"/>
    <property type="molecule type" value="Genomic_DNA"/>
</dbReference>
<gene>
    <name evidence="1" type="ORF">DEO72_LG6g2210</name>
</gene>
<evidence type="ECO:0000313" key="1">
    <source>
        <dbReference type="EMBL" id="QCD97500.1"/>
    </source>
</evidence>
<sequence length="62" mass="6056">MSSSASSSDGSSGRAVEVSGGGGSISALFSFSDVRTSLGGVSSSADSPILLCQRCRDTIGPL</sequence>
<protein>
    <submittedName>
        <fullName evidence="1">Uncharacterized protein</fullName>
    </submittedName>
</protein>
<organism evidence="1 2">
    <name type="scientific">Vigna unguiculata</name>
    <name type="common">Cowpea</name>
    <dbReference type="NCBI Taxonomy" id="3917"/>
    <lineage>
        <taxon>Eukaryota</taxon>
        <taxon>Viridiplantae</taxon>
        <taxon>Streptophyta</taxon>
        <taxon>Embryophyta</taxon>
        <taxon>Tracheophyta</taxon>
        <taxon>Spermatophyta</taxon>
        <taxon>Magnoliopsida</taxon>
        <taxon>eudicotyledons</taxon>
        <taxon>Gunneridae</taxon>
        <taxon>Pentapetalae</taxon>
        <taxon>rosids</taxon>
        <taxon>fabids</taxon>
        <taxon>Fabales</taxon>
        <taxon>Fabaceae</taxon>
        <taxon>Papilionoideae</taxon>
        <taxon>50 kb inversion clade</taxon>
        <taxon>NPAAA clade</taxon>
        <taxon>indigoferoid/millettioid clade</taxon>
        <taxon>Phaseoleae</taxon>
        <taxon>Vigna</taxon>
    </lineage>
</organism>
<evidence type="ECO:0000313" key="2">
    <source>
        <dbReference type="Proteomes" id="UP000501690"/>
    </source>
</evidence>
<accession>A0A4D6M9U8</accession>
<dbReference type="AlphaFoldDB" id="A0A4D6M9U8"/>
<dbReference type="Proteomes" id="UP000501690">
    <property type="component" value="Linkage Group LG6"/>
</dbReference>
<reference evidence="1 2" key="1">
    <citation type="submission" date="2019-04" db="EMBL/GenBank/DDBJ databases">
        <title>An improved genome assembly and genetic linkage map for asparagus bean, Vigna unguiculata ssp. sesquipedialis.</title>
        <authorList>
            <person name="Xia Q."/>
            <person name="Zhang R."/>
            <person name="Dong Y."/>
        </authorList>
    </citation>
    <scope>NUCLEOTIDE SEQUENCE [LARGE SCALE GENOMIC DNA]</scope>
    <source>
        <tissue evidence="1">Leaf</tissue>
    </source>
</reference>
<keyword evidence="2" id="KW-1185">Reference proteome</keyword>
<name>A0A4D6M9U8_VIGUN</name>
<proteinExistence type="predicted"/>